<name>A0A6N7LCP1_SINTE</name>
<dbReference type="RefSeq" id="WP_153438533.1">
    <property type="nucleotide sequence ID" value="NZ_JACIGA010000001.1"/>
</dbReference>
<proteinExistence type="predicted"/>
<organism evidence="1 2">
    <name type="scientific">Sinorhizobium terangae</name>
    <dbReference type="NCBI Taxonomy" id="110322"/>
    <lineage>
        <taxon>Bacteria</taxon>
        <taxon>Pseudomonadati</taxon>
        <taxon>Pseudomonadota</taxon>
        <taxon>Alphaproteobacteria</taxon>
        <taxon>Hyphomicrobiales</taxon>
        <taxon>Rhizobiaceae</taxon>
        <taxon>Sinorhizobium/Ensifer group</taxon>
        <taxon>Sinorhizobium</taxon>
    </lineage>
</organism>
<dbReference type="Proteomes" id="UP000439983">
    <property type="component" value="Unassembled WGS sequence"/>
</dbReference>
<accession>A0A6N7LCP1</accession>
<dbReference type="AlphaFoldDB" id="A0A6N7LCP1"/>
<sequence>MAPIRKKSKAGKKTEELRDSLWPDLDKTLLWDSHSEEGYTPVPRTMPIIIKMIDDLTKGTPAGNTYFELWCRARAEMYVSLGAAGSLATHSGYSGQRAVRQWQDRIDLLVELGFIRIKGGSAGKYSHAVVLNPHKTMRRLREAGHQGISTEKYDALVERANEIGSTDFKVQPTAPLTATPAATT</sequence>
<evidence type="ECO:0000313" key="2">
    <source>
        <dbReference type="Proteomes" id="UP000439983"/>
    </source>
</evidence>
<comment type="caution">
    <text evidence="1">The sequence shown here is derived from an EMBL/GenBank/DDBJ whole genome shotgun (WGS) entry which is preliminary data.</text>
</comment>
<keyword evidence="2" id="KW-1185">Reference proteome</keyword>
<dbReference type="EMBL" id="WITC01000036">
    <property type="protein sequence ID" value="MQX15060.1"/>
    <property type="molecule type" value="Genomic_DNA"/>
</dbReference>
<gene>
    <name evidence="1" type="ORF">GHK62_09880</name>
</gene>
<protein>
    <submittedName>
        <fullName evidence="1">Uncharacterized protein</fullName>
    </submittedName>
</protein>
<dbReference type="OrthoDB" id="5520111at2"/>
<evidence type="ECO:0000313" key="1">
    <source>
        <dbReference type="EMBL" id="MQX15060.1"/>
    </source>
</evidence>
<reference evidence="1 2" key="1">
    <citation type="journal article" date="2013" name="Genome Biol.">
        <title>Comparative genomics of the core and accessory genomes of 48 Sinorhizobium strains comprising five genospecies.</title>
        <authorList>
            <person name="Sugawara M."/>
            <person name="Epstein B."/>
            <person name="Badgley B.D."/>
            <person name="Unno T."/>
            <person name="Xu L."/>
            <person name="Reese J."/>
            <person name="Gyaneshwar P."/>
            <person name="Denny R."/>
            <person name="Mudge J."/>
            <person name="Bharti A.K."/>
            <person name="Farmer A.D."/>
            <person name="May G.D."/>
            <person name="Woodward J.E."/>
            <person name="Medigue C."/>
            <person name="Vallenet D."/>
            <person name="Lajus A."/>
            <person name="Rouy Z."/>
            <person name="Martinez-Vaz B."/>
            <person name="Tiffin P."/>
            <person name="Young N.D."/>
            <person name="Sadowsky M.J."/>
        </authorList>
    </citation>
    <scope>NUCLEOTIDE SEQUENCE [LARGE SCALE GENOMIC DNA]</scope>
    <source>
        <strain evidence="1 2">USDA4894</strain>
    </source>
</reference>